<name>A0A182KHA0_9DIPT</name>
<feature type="region of interest" description="Disordered" evidence="3">
    <location>
        <begin position="496"/>
        <end position="547"/>
    </location>
</feature>
<evidence type="ECO:0000259" key="4">
    <source>
        <dbReference type="PROSITE" id="PS50106"/>
    </source>
</evidence>
<evidence type="ECO:0000313" key="5">
    <source>
        <dbReference type="EnsemblMetazoa" id="ACHR010138-PA"/>
    </source>
</evidence>
<reference evidence="5" key="2">
    <citation type="submission" date="2020-05" db="UniProtKB">
        <authorList>
            <consortium name="EnsemblMetazoa"/>
        </authorList>
    </citation>
    <scope>IDENTIFICATION</scope>
    <source>
        <strain evidence="5">ACHKN1017</strain>
    </source>
</reference>
<dbReference type="Pfam" id="PF00595">
    <property type="entry name" value="PDZ"/>
    <property type="match status" value="1"/>
</dbReference>
<dbReference type="STRING" id="43041.A0A182KHA0"/>
<dbReference type="InterPro" id="IPR052122">
    <property type="entry name" value="Intracell_Traff_Signaling_Reg"/>
</dbReference>
<dbReference type="Gene3D" id="2.30.42.10">
    <property type="match status" value="1"/>
</dbReference>
<dbReference type="PANTHER" id="PTHR15963:SF5">
    <property type="entry name" value="SHORT SPINDLE 6, ISOFORM A"/>
    <property type="match status" value="1"/>
</dbReference>
<feature type="compositionally biased region" description="Basic and acidic residues" evidence="3">
    <location>
        <begin position="515"/>
        <end position="528"/>
    </location>
</feature>
<comment type="subcellular location">
    <subcellularLocation>
        <location evidence="1">Cytoplasm</location>
    </subcellularLocation>
</comment>
<feature type="compositionally biased region" description="Basic and acidic residues" evidence="3">
    <location>
        <begin position="466"/>
        <end position="478"/>
    </location>
</feature>
<sequence length="862" mass="94731">KNNFKTESFTLPLQSQVLEKVKPDRVTSTKPDEDRRRRTIIVEKKNGSYGFTLQSYGIHYKKEQEVEVITYVDYVEYDGPAYRAGMREGDVILSINGYDMEKAEHKDLVNFIKNCDNRMRMVVLFEDCCRKVELHLKYIQLQDLLKSKMADLERICLRERELLEGKWKTHSLPARKKANATSTADDIDPGATTDVESGSGPSFCRPAASTEDVKKLLRQKTYIVPPPAQFMLAYHCLDSNYRYVIHPSQAGTCEAASGTEYTPCAQQQNNPTAAKLCKDHQHMMRGSSLDSSSLGGGGICKQQQQSSASPTKSLHNYDTKAAAVAAPSKSSGSSRRSGHLHGHSCNPCMGHFMRSSSSDKARGGEKDNTSLDAYDLASPCCDPQCVPSRRKSKHHKDHHHKHKHRDREGKESGGKDRIPRPNLHNYDTKAAAVAAPSKSSGSSRRSGHLHGHSCNPCMGHFMRSSSSDKARGGEKDNTSLDAYDLASPCCDPQCVPSRRKSKHHKDHHHKHKHRDREGKESGGKDRIPRPKSQPHISPQQQQQPHNTQSNYLYRQKDKHDHHHSKVYDLNASLASHCSLHSCTSSEFNPAAENSPASYSTSISTDTLYWEPHSESTTVSASGSIHKKPPAGSSNASGALVPLGSSGRPPHTHQHHYYIQKYVHPQHHAALPGQQQQQLAIYPPPPPLPATVHKPKSWDNLAMKGYGGYGYGYGYLEVGGGSVGTKAGTNLPTATRTQTTITIQHRNSIPKKNGYERYSAFVDVENYAPPPTQFLQETTTTTTTITTKSTENLLGPYNRSDSSLSCECLETAPLTGGPGTSGGGGGMVEHVHDKSGYYSSLAGGGASGSGKKSNPNLTEIARL</sequence>
<feature type="compositionally biased region" description="Low complexity" evidence="3">
    <location>
        <begin position="533"/>
        <end position="547"/>
    </location>
</feature>
<proteinExistence type="predicted"/>
<evidence type="ECO:0000256" key="3">
    <source>
        <dbReference type="SAM" id="MobiDB-lite"/>
    </source>
</evidence>
<feature type="compositionally biased region" description="Basic residues" evidence="3">
    <location>
        <begin position="388"/>
        <end position="405"/>
    </location>
</feature>
<dbReference type="SUPFAM" id="SSF50156">
    <property type="entry name" value="PDZ domain-like"/>
    <property type="match status" value="1"/>
</dbReference>
<evidence type="ECO:0000256" key="2">
    <source>
        <dbReference type="ARBA" id="ARBA00022490"/>
    </source>
</evidence>
<dbReference type="InterPro" id="IPR001478">
    <property type="entry name" value="PDZ"/>
</dbReference>
<protein>
    <submittedName>
        <fullName evidence="5">PDZ domain-containing protein</fullName>
    </submittedName>
</protein>
<dbReference type="Proteomes" id="UP000075881">
    <property type="component" value="Unassembled WGS sequence"/>
</dbReference>
<keyword evidence="2" id="KW-0963">Cytoplasm</keyword>
<reference evidence="6" key="1">
    <citation type="submission" date="2013-03" db="EMBL/GenBank/DDBJ databases">
        <title>The Genome Sequence of Anopheles christyi ACHKN1017.</title>
        <authorList>
            <consortium name="The Broad Institute Genomics Platform"/>
            <person name="Neafsey D.E."/>
            <person name="Besansky N."/>
            <person name="Walker B."/>
            <person name="Young S.K."/>
            <person name="Zeng Q."/>
            <person name="Gargeya S."/>
            <person name="Fitzgerald M."/>
            <person name="Haas B."/>
            <person name="Abouelleil A."/>
            <person name="Allen A.W."/>
            <person name="Alvarado L."/>
            <person name="Arachchi H.M."/>
            <person name="Berlin A.M."/>
            <person name="Chapman S.B."/>
            <person name="Gainer-Dewar J."/>
            <person name="Goldberg J."/>
            <person name="Griggs A."/>
            <person name="Gujja S."/>
            <person name="Hansen M."/>
            <person name="Howarth C."/>
            <person name="Imamovic A."/>
            <person name="Ireland A."/>
            <person name="Larimer J."/>
            <person name="McCowan C."/>
            <person name="Murphy C."/>
            <person name="Pearson M."/>
            <person name="Poon T.W."/>
            <person name="Priest M."/>
            <person name="Roberts A."/>
            <person name="Saif S."/>
            <person name="Shea T."/>
            <person name="Sisk P."/>
            <person name="Sykes S."/>
            <person name="Wortman J."/>
            <person name="Nusbaum C."/>
            <person name="Birren B."/>
        </authorList>
    </citation>
    <scope>NUCLEOTIDE SEQUENCE [LARGE SCALE GENOMIC DNA]</scope>
    <source>
        <strain evidence="6">ACHKN1017</strain>
    </source>
</reference>
<feature type="domain" description="PDZ" evidence="4">
    <location>
        <begin position="39"/>
        <end position="127"/>
    </location>
</feature>
<keyword evidence="6" id="KW-1185">Reference proteome</keyword>
<feature type="region of interest" description="Disordered" evidence="3">
    <location>
        <begin position="284"/>
        <end position="370"/>
    </location>
</feature>
<dbReference type="SMART" id="SM00228">
    <property type="entry name" value="PDZ"/>
    <property type="match status" value="1"/>
</dbReference>
<dbReference type="GO" id="GO:0005737">
    <property type="term" value="C:cytoplasm"/>
    <property type="evidence" value="ECO:0007669"/>
    <property type="project" value="UniProtKB-SubCell"/>
</dbReference>
<dbReference type="AlphaFoldDB" id="A0A182KHA0"/>
<feature type="region of interest" description="Disordered" evidence="3">
    <location>
        <begin position="618"/>
        <end position="652"/>
    </location>
</feature>
<feature type="compositionally biased region" description="Basic residues" evidence="3">
    <location>
        <begin position="497"/>
        <end position="514"/>
    </location>
</feature>
<feature type="compositionally biased region" description="Polar residues" evidence="3">
    <location>
        <begin position="301"/>
        <end position="316"/>
    </location>
</feature>
<feature type="compositionally biased region" description="Basic and acidic residues" evidence="3">
    <location>
        <begin position="406"/>
        <end position="419"/>
    </location>
</feature>
<dbReference type="PROSITE" id="PS50106">
    <property type="entry name" value="PDZ"/>
    <property type="match status" value="1"/>
</dbReference>
<feature type="compositionally biased region" description="Basic and acidic residues" evidence="3">
    <location>
        <begin position="357"/>
        <end position="369"/>
    </location>
</feature>
<feature type="region of interest" description="Disordered" evidence="3">
    <location>
        <begin position="669"/>
        <end position="691"/>
    </location>
</feature>
<evidence type="ECO:0000256" key="1">
    <source>
        <dbReference type="ARBA" id="ARBA00004496"/>
    </source>
</evidence>
<feature type="region of interest" description="Disordered" evidence="3">
    <location>
        <begin position="841"/>
        <end position="862"/>
    </location>
</feature>
<feature type="region of interest" description="Disordered" evidence="3">
    <location>
        <begin position="174"/>
        <end position="206"/>
    </location>
</feature>
<evidence type="ECO:0000313" key="6">
    <source>
        <dbReference type="Proteomes" id="UP000075881"/>
    </source>
</evidence>
<accession>A0A182KHA0</accession>
<dbReference type="VEuPathDB" id="VectorBase:ACHR010138"/>
<feature type="region of interest" description="Disordered" evidence="3">
    <location>
        <begin position="387"/>
        <end position="482"/>
    </location>
</feature>
<dbReference type="EnsemblMetazoa" id="ACHR010138-RA">
    <property type="protein sequence ID" value="ACHR010138-PA"/>
    <property type="gene ID" value="ACHR010138"/>
</dbReference>
<organism evidence="5 6">
    <name type="scientific">Anopheles christyi</name>
    <dbReference type="NCBI Taxonomy" id="43041"/>
    <lineage>
        <taxon>Eukaryota</taxon>
        <taxon>Metazoa</taxon>
        <taxon>Ecdysozoa</taxon>
        <taxon>Arthropoda</taxon>
        <taxon>Hexapoda</taxon>
        <taxon>Insecta</taxon>
        <taxon>Pterygota</taxon>
        <taxon>Neoptera</taxon>
        <taxon>Endopterygota</taxon>
        <taxon>Diptera</taxon>
        <taxon>Nematocera</taxon>
        <taxon>Culicoidea</taxon>
        <taxon>Culicidae</taxon>
        <taxon>Anophelinae</taxon>
        <taxon>Anopheles</taxon>
    </lineage>
</organism>
<dbReference type="PANTHER" id="PTHR15963">
    <property type="entry name" value="GENERAL RECEPTOR FOR PHOSPHOINOSITIDES 1-ASSOCIATED SCAFFOLD PROTEIN-RELATED"/>
    <property type="match status" value="1"/>
</dbReference>
<dbReference type="CDD" id="cd06713">
    <property type="entry name" value="PDZ_tamalin_CYTIP-like"/>
    <property type="match status" value="1"/>
</dbReference>
<feature type="compositionally biased region" description="Low complexity" evidence="3">
    <location>
        <begin position="669"/>
        <end position="680"/>
    </location>
</feature>
<dbReference type="InterPro" id="IPR036034">
    <property type="entry name" value="PDZ_sf"/>
</dbReference>